<dbReference type="GO" id="GO:0003676">
    <property type="term" value="F:nucleic acid binding"/>
    <property type="evidence" value="ECO:0007669"/>
    <property type="project" value="InterPro"/>
</dbReference>
<sequence length="188" mass="20524">MTAGSLEAETSGGWLLSVDGASNQTGSNVGVILESPNGVLIEQSLHFEFKANNSQAEYEALLVGTRLAKELEAKVLTTKSNLKLMTGQGPPIGKVLGQNHQAGDNLLEIYPPPCTQGVEREGRLIFKTRHLPEERSAKVNHSQEHRSTNYQGARSRLHRGTDNMDESPDGVLKGRNKTRRPSKGQKID</sequence>
<gene>
    <name evidence="3" type="ORF">CR513_32731</name>
</gene>
<keyword evidence="4" id="KW-1185">Reference proteome</keyword>
<organism evidence="3 4">
    <name type="scientific">Mucuna pruriens</name>
    <name type="common">Velvet bean</name>
    <name type="synonym">Dolichos pruriens</name>
    <dbReference type="NCBI Taxonomy" id="157652"/>
    <lineage>
        <taxon>Eukaryota</taxon>
        <taxon>Viridiplantae</taxon>
        <taxon>Streptophyta</taxon>
        <taxon>Embryophyta</taxon>
        <taxon>Tracheophyta</taxon>
        <taxon>Spermatophyta</taxon>
        <taxon>Magnoliopsida</taxon>
        <taxon>eudicotyledons</taxon>
        <taxon>Gunneridae</taxon>
        <taxon>Pentapetalae</taxon>
        <taxon>rosids</taxon>
        <taxon>fabids</taxon>
        <taxon>Fabales</taxon>
        <taxon>Fabaceae</taxon>
        <taxon>Papilionoideae</taxon>
        <taxon>50 kb inversion clade</taxon>
        <taxon>NPAAA clade</taxon>
        <taxon>indigoferoid/millettioid clade</taxon>
        <taxon>Phaseoleae</taxon>
        <taxon>Mucuna</taxon>
    </lineage>
</organism>
<feature type="compositionally biased region" description="Basic residues" evidence="1">
    <location>
        <begin position="174"/>
        <end position="188"/>
    </location>
</feature>
<reference evidence="3" key="1">
    <citation type="submission" date="2018-05" db="EMBL/GenBank/DDBJ databases">
        <title>Draft genome of Mucuna pruriens seed.</title>
        <authorList>
            <person name="Nnadi N.E."/>
            <person name="Vos R."/>
            <person name="Hasami M.H."/>
            <person name="Devisetty U.K."/>
            <person name="Aguiy J.C."/>
        </authorList>
    </citation>
    <scope>NUCLEOTIDE SEQUENCE [LARGE SCALE GENOMIC DNA]</scope>
    <source>
        <strain evidence="3">JCA_2017</strain>
    </source>
</reference>
<dbReference type="InterPro" id="IPR012337">
    <property type="entry name" value="RNaseH-like_sf"/>
</dbReference>
<dbReference type="OrthoDB" id="1730596at2759"/>
<proteinExistence type="predicted"/>
<name>A0A371G634_MUCPR</name>
<dbReference type="Gene3D" id="3.30.420.10">
    <property type="entry name" value="Ribonuclease H-like superfamily/Ribonuclease H"/>
    <property type="match status" value="1"/>
</dbReference>
<evidence type="ECO:0000313" key="4">
    <source>
        <dbReference type="Proteomes" id="UP000257109"/>
    </source>
</evidence>
<dbReference type="GO" id="GO:0004523">
    <property type="term" value="F:RNA-DNA hybrid ribonuclease activity"/>
    <property type="evidence" value="ECO:0007669"/>
    <property type="project" value="InterPro"/>
</dbReference>
<dbReference type="EMBL" id="QJKJ01006648">
    <property type="protein sequence ID" value="RDX85994.1"/>
    <property type="molecule type" value="Genomic_DNA"/>
</dbReference>
<dbReference type="InterPro" id="IPR036397">
    <property type="entry name" value="RNaseH_sf"/>
</dbReference>
<dbReference type="SUPFAM" id="SSF53098">
    <property type="entry name" value="Ribonuclease H-like"/>
    <property type="match status" value="1"/>
</dbReference>
<evidence type="ECO:0000259" key="2">
    <source>
        <dbReference type="Pfam" id="PF13456"/>
    </source>
</evidence>
<feature type="non-terminal residue" evidence="3">
    <location>
        <position position="1"/>
    </location>
</feature>
<dbReference type="PANTHER" id="PTHR48475">
    <property type="entry name" value="RIBONUCLEASE H"/>
    <property type="match status" value="1"/>
</dbReference>
<protein>
    <recommendedName>
        <fullName evidence="2">RNase H type-1 domain-containing protein</fullName>
    </recommendedName>
</protein>
<evidence type="ECO:0000313" key="3">
    <source>
        <dbReference type="EMBL" id="RDX85994.1"/>
    </source>
</evidence>
<accession>A0A371G634</accession>
<feature type="domain" description="RNase H type-1" evidence="2">
    <location>
        <begin position="18"/>
        <end position="81"/>
    </location>
</feature>
<comment type="caution">
    <text evidence="3">The sequence shown here is derived from an EMBL/GenBank/DDBJ whole genome shotgun (WGS) entry which is preliminary data.</text>
</comment>
<dbReference type="PANTHER" id="PTHR48475:SF2">
    <property type="entry name" value="RIBONUCLEASE H"/>
    <property type="match status" value="1"/>
</dbReference>
<dbReference type="InterPro" id="IPR002156">
    <property type="entry name" value="RNaseH_domain"/>
</dbReference>
<dbReference type="Pfam" id="PF13456">
    <property type="entry name" value="RVT_3"/>
    <property type="match status" value="1"/>
</dbReference>
<evidence type="ECO:0000256" key="1">
    <source>
        <dbReference type="SAM" id="MobiDB-lite"/>
    </source>
</evidence>
<feature type="compositionally biased region" description="Basic and acidic residues" evidence="1">
    <location>
        <begin position="130"/>
        <end position="147"/>
    </location>
</feature>
<feature type="region of interest" description="Disordered" evidence="1">
    <location>
        <begin position="130"/>
        <end position="188"/>
    </location>
</feature>
<dbReference type="Proteomes" id="UP000257109">
    <property type="component" value="Unassembled WGS sequence"/>
</dbReference>
<dbReference type="AlphaFoldDB" id="A0A371G634"/>